<comment type="subcellular location">
    <subcellularLocation>
        <location evidence="1">Nucleus</location>
    </subcellularLocation>
</comment>
<dbReference type="CDD" id="cd12321">
    <property type="entry name" value="RRM1_TDP43"/>
    <property type="match status" value="1"/>
</dbReference>
<dbReference type="PROSITE" id="PS50102">
    <property type="entry name" value="RRM"/>
    <property type="match status" value="2"/>
</dbReference>
<reference evidence="12" key="1">
    <citation type="submission" date="2018-10" db="EMBL/GenBank/DDBJ databases">
        <title>Transcriptome assembly of Aceria tosichella (Wheat curl mite) Type 2.</title>
        <authorList>
            <person name="Scully E.D."/>
            <person name="Geib S.M."/>
            <person name="Palmer N.A."/>
            <person name="Gupta A.K."/>
            <person name="Sarath G."/>
            <person name="Tatineni S."/>
        </authorList>
    </citation>
    <scope>NUCLEOTIDE SEQUENCE</scope>
    <source>
        <strain evidence="12">LincolnNE</strain>
    </source>
</reference>
<dbReference type="InterPro" id="IPR041105">
    <property type="entry name" value="TDP-43_N"/>
</dbReference>
<keyword evidence="6" id="KW-0804">Transcription</keyword>
<feature type="compositionally biased region" description="Low complexity" evidence="10">
    <location>
        <begin position="94"/>
        <end position="108"/>
    </location>
</feature>
<keyword evidence="3" id="KW-0677">Repeat</keyword>
<feature type="region of interest" description="Disordered" evidence="10">
    <location>
        <begin position="211"/>
        <end position="237"/>
    </location>
</feature>
<dbReference type="SUPFAM" id="SSF54928">
    <property type="entry name" value="RNA-binding domain, RBD"/>
    <property type="match status" value="2"/>
</dbReference>
<feature type="compositionally biased region" description="Basic and acidic residues" evidence="10">
    <location>
        <begin position="211"/>
        <end position="231"/>
    </location>
</feature>
<dbReference type="GO" id="GO:0003723">
    <property type="term" value="F:RNA binding"/>
    <property type="evidence" value="ECO:0007669"/>
    <property type="project" value="UniProtKB-UniRule"/>
</dbReference>
<dbReference type="GO" id="GO:0010468">
    <property type="term" value="P:regulation of gene expression"/>
    <property type="evidence" value="ECO:0007669"/>
    <property type="project" value="TreeGrafter"/>
</dbReference>
<dbReference type="PANTHER" id="PTHR48033">
    <property type="entry name" value="RNA-BINDING (RRM/RBD/RNP MOTIFS) FAMILY PROTEIN"/>
    <property type="match status" value="1"/>
</dbReference>
<dbReference type="PANTHER" id="PTHR48033:SF9">
    <property type="entry name" value="TAR DNA-BINDING PROTEIN 43"/>
    <property type="match status" value="1"/>
</dbReference>
<feature type="compositionally biased region" description="Low complexity" evidence="10">
    <location>
        <begin position="484"/>
        <end position="494"/>
    </location>
</feature>
<name>A0A6G1S741_9ACAR</name>
<dbReference type="Pfam" id="PF18694">
    <property type="entry name" value="TDP-43_N"/>
    <property type="match status" value="1"/>
</dbReference>
<feature type="compositionally biased region" description="Low complexity" evidence="10">
    <location>
        <begin position="18"/>
        <end position="33"/>
    </location>
</feature>
<feature type="region of interest" description="Disordered" evidence="10">
    <location>
        <begin position="534"/>
        <end position="579"/>
    </location>
</feature>
<proteinExistence type="predicted"/>
<keyword evidence="8" id="KW-0539">Nucleus</keyword>
<keyword evidence="7" id="KW-0508">mRNA splicing</keyword>
<evidence type="ECO:0000256" key="7">
    <source>
        <dbReference type="ARBA" id="ARBA00023187"/>
    </source>
</evidence>
<accession>A0A6G1S741</accession>
<evidence type="ECO:0000256" key="5">
    <source>
        <dbReference type="ARBA" id="ARBA00023015"/>
    </source>
</evidence>
<gene>
    <name evidence="12" type="primary">TARDBP</name>
    <name evidence="12" type="ORF">g.14663</name>
</gene>
<evidence type="ECO:0000256" key="8">
    <source>
        <dbReference type="ARBA" id="ARBA00023242"/>
    </source>
</evidence>
<keyword evidence="2" id="KW-0507">mRNA processing</keyword>
<feature type="compositionally biased region" description="Polar residues" evidence="10">
    <location>
        <begin position="1"/>
        <end position="17"/>
    </location>
</feature>
<evidence type="ECO:0000256" key="1">
    <source>
        <dbReference type="ARBA" id="ARBA00004123"/>
    </source>
</evidence>
<dbReference type="SMART" id="SM00360">
    <property type="entry name" value="RRM"/>
    <property type="match status" value="2"/>
</dbReference>
<dbReference type="GO" id="GO:0000785">
    <property type="term" value="C:chromatin"/>
    <property type="evidence" value="ECO:0007669"/>
    <property type="project" value="TreeGrafter"/>
</dbReference>
<keyword evidence="5" id="KW-0805">Transcription regulation</keyword>
<dbReference type="EMBL" id="GGYP01000979">
    <property type="protein sequence ID" value="MDE45750.1"/>
    <property type="molecule type" value="Transcribed_RNA"/>
</dbReference>
<feature type="compositionally biased region" description="Polar residues" evidence="10">
    <location>
        <begin position="109"/>
        <end position="126"/>
    </location>
</feature>
<dbReference type="InterPro" id="IPR035979">
    <property type="entry name" value="RBD_domain_sf"/>
</dbReference>
<sequence>MDTNNNSRLEMDIQQQEQADQLPQTQQGQQSGQVTTKAELQENNEDQNPDRIELYVKYDASDLLRDESGTQTPIEDEPSQGIGDGSSTTISTCNNNNNNQQQLQQQQQELSASNNSTSGDISKSNKTMVIRVQESEDENAESIEIELEDDNSLLLTSLTSLFPDATGLVFRHPATNQLRAVKFVDGKFAAPTEGWSFAKNYICVFNRGAKRKTDDDNDAGKKVKTDPDRPGPDGGSDLVVLGLPWTTTEDTMRTYFEQYGEVVMVQVKADKNGRSRGFGFVRFAKSSIQNKLLSMRHFIDGRWCDVRVPLSKAEADATKAAQLSRKIFVGRLPDNITPDDLRTHFSEYGTLTDVFIPKPFRNFAFVTFGTSDMAQSIFKHKHVIKGSQVTISEAIPKDNPPSNNYGGGGFNNGPQANVGGYGGGVGYIGNANNNVHPPFNNSYGAHQVPYHHHGKNNVAGNIGGNVYANNRKMHPQSTPYYQMPSFGSSGPSSSVDGTNFANHSAHSDYGAFGGAAGGYSQPSGNVNGGQYYKLQQQQQQQQQPVMTSNLNHSTYSNQSTYSNHGSANPSRSTYGSVWK</sequence>
<dbReference type="InterPro" id="IPR012677">
    <property type="entry name" value="Nucleotide-bd_a/b_plait_sf"/>
</dbReference>
<evidence type="ECO:0000256" key="2">
    <source>
        <dbReference type="ARBA" id="ARBA00022664"/>
    </source>
</evidence>
<evidence type="ECO:0000256" key="4">
    <source>
        <dbReference type="ARBA" id="ARBA00022884"/>
    </source>
</evidence>
<feature type="compositionally biased region" description="Polar residues" evidence="10">
    <location>
        <begin position="544"/>
        <end position="579"/>
    </location>
</feature>
<dbReference type="InterPro" id="IPR000504">
    <property type="entry name" value="RRM_dom"/>
</dbReference>
<evidence type="ECO:0000259" key="11">
    <source>
        <dbReference type="PROSITE" id="PS50102"/>
    </source>
</evidence>
<keyword evidence="12" id="KW-0238">DNA-binding</keyword>
<protein>
    <submittedName>
        <fullName evidence="12">TAR DNA-binding protein 43</fullName>
    </submittedName>
</protein>
<feature type="region of interest" description="Disordered" evidence="10">
    <location>
        <begin position="68"/>
        <end position="126"/>
    </location>
</feature>
<keyword evidence="4 9" id="KW-0694">RNA-binding</keyword>
<evidence type="ECO:0000256" key="10">
    <source>
        <dbReference type="SAM" id="MobiDB-lite"/>
    </source>
</evidence>
<feature type="region of interest" description="Disordered" evidence="10">
    <location>
        <begin position="1"/>
        <end position="51"/>
    </location>
</feature>
<dbReference type="GO" id="GO:0008380">
    <property type="term" value="P:RNA splicing"/>
    <property type="evidence" value="ECO:0007669"/>
    <property type="project" value="UniProtKB-KW"/>
</dbReference>
<organism evidence="12">
    <name type="scientific">Aceria tosichella</name>
    <name type="common">wheat curl mite</name>
    <dbReference type="NCBI Taxonomy" id="561515"/>
    <lineage>
        <taxon>Eukaryota</taxon>
        <taxon>Metazoa</taxon>
        <taxon>Ecdysozoa</taxon>
        <taxon>Arthropoda</taxon>
        <taxon>Chelicerata</taxon>
        <taxon>Arachnida</taxon>
        <taxon>Acari</taxon>
        <taxon>Acariformes</taxon>
        <taxon>Trombidiformes</taxon>
        <taxon>Prostigmata</taxon>
        <taxon>Eupodina</taxon>
        <taxon>Eriophyoidea</taxon>
        <taxon>Eriophyidae</taxon>
        <taxon>Eriophyinae</taxon>
        <taxon>Aceriini</taxon>
        <taxon>Aceria</taxon>
    </lineage>
</organism>
<dbReference type="AlphaFoldDB" id="A0A6G1S741"/>
<feature type="domain" description="RRM" evidence="11">
    <location>
        <begin position="325"/>
        <end position="396"/>
    </location>
</feature>
<evidence type="ECO:0000256" key="9">
    <source>
        <dbReference type="PROSITE-ProRule" id="PRU00176"/>
    </source>
</evidence>
<dbReference type="CDD" id="cd19609">
    <property type="entry name" value="NTD_TDP-43"/>
    <property type="match status" value="1"/>
</dbReference>
<dbReference type="GO" id="GO:0006397">
    <property type="term" value="P:mRNA processing"/>
    <property type="evidence" value="ECO:0007669"/>
    <property type="project" value="UniProtKB-KW"/>
</dbReference>
<dbReference type="GO" id="GO:0005654">
    <property type="term" value="C:nucleoplasm"/>
    <property type="evidence" value="ECO:0007669"/>
    <property type="project" value="TreeGrafter"/>
</dbReference>
<evidence type="ECO:0000256" key="6">
    <source>
        <dbReference type="ARBA" id="ARBA00023163"/>
    </source>
</evidence>
<dbReference type="GO" id="GO:0003677">
    <property type="term" value="F:DNA binding"/>
    <property type="evidence" value="ECO:0007669"/>
    <property type="project" value="UniProtKB-KW"/>
</dbReference>
<evidence type="ECO:0000256" key="3">
    <source>
        <dbReference type="ARBA" id="ARBA00022737"/>
    </source>
</evidence>
<dbReference type="Gene3D" id="3.30.70.330">
    <property type="match status" value="2"/>
</dbReference>
<feature type="domain" description="RRM" evidence="11">
    <location>
        <begin position="236"/>
        <end position="313"/>
    </location>
</feature>
<feature type="region of interest" description="Disordered" evidence="10">
    <location>
        <begin position="482"/>
        <end position="501"/>
    </location>
</feature>
<evidence type="ECO:0000313" key="12">
    <source>
        <dbReference type="EMBL" id="MDE45750.1"/>
    </source>
</evidence>
<dbReference type="Pfam" id="PF00076">
    <property type="entry name" value="RRM_1"/>
    <property type="match status" value="2"/>
</dbReference>